<feature type="compositionally biased region" description="Low complexity" evidence="1">
    <location>
        <begin position="103"/>
        <end position="112"/>
    </location>
</feature>
<feature type="compositionally biased region" description="Basic residues" evidence="1">
    <location>
        <begin position="153"/>
        <end position="163"/>
    </location>
</feature>
<feature type="compositionally biased region" description="Basic and acidic residues" evidence="1">
    <location>
        <begin position="167"/>
        <end position="176"/>
    </location>
</feature>
<feature type="region of interest" description="Disordered" evidence="1">
    <location>
        <begin position="1"/>
        <end position="232"/>
    </location>
</feature>
<feature type="non-terminal residue" evidence="2">
    <location>
        <position position="285"/>
    </location>
</feature>
<evidence type="ECO:0000313" key="2">
    <source>
        <dbReference type="EMBL" id="CAA9226140.1"/>
    </source>
</evidence>
<reference evidence="2" key="1">
    <citation type="submission" date="2020-02" db="EMBL/GenBank/DDBJ databases">
        <authorList>
            <person name="Meier V. D."/>
        </authorList>
    </citation>
    <scope>NUCLEOTIDE SEQUENCE</scope>
    <source>
        <strain evidence="2">AVDCRST_MAG52</strain>
    </source>
</reference>
<name>A0A6J4HIW5_9ACTN</name>
<feature type="compositionally biased region" description="Low complexity" evidence="1">
    <location>
        <begin position="32"/>
        <end position="46"/>
    </location>
</feature>
<feature type="non-terminal residue" evidence="2">
    <location>
        <position position="1"/>
    </location>
</feature>
<sequence>DRCGDPGAPLLRRGRRGAALRPRRRSARDRPAAALPCHQPAGAPARGPAPGPGPPWRGAHRRRPGPAPRVPGGPRRGRGRRAPDPARRESRSTAGARDEGRGVPRAAAAAPGRGRRRSRCGSGRGPAVRGRRAGTAAARRARRRGTDASAGRRPGRIRHRGPAHRGPGRDRADEASARVARPGDAGRGQRRARPAHRALAPARRVLSGRAGARDTHPVPARPARGARPDAARDPCLQPCVAVARARRGARRRRAGDHHCHRLAVEHQLTGGRLARPLGGRAPRLL</sequence>
<gene>
    <name evidence="2" type="ORF">AVDCRST_MAG52-759</name>
</gene>
<proteinExistence type="predicted"/>
<feature type="compositionally biased region" description="Low complexity" evidence="1">
    <location>
        <begin position="1"/>
        <end position="11"/>
    </location>
</feature>
<feature type="compositionally biased region" description="Low complexity" evidence="1">
    <location>
        <begin position="125"/>
        <end position="138"/>
    </location>
</feature>
<dbReference type="EMBL" id="CADCTN010000053">
    <property type="protein sequence ID" value="CAA9226140.1"/>
    <property type="molecule type" value="Genomic_DNA"/>
</dbReference>
<accession>A0A6J4HIW5</accession>
<organism evidence="2">
    <name type="scientific">uncultured Blastococcus sp</name>
    <dbReference type="NCBI Taxonomy" id="217144"/>
    <lineage>
        <taxon>Bacteria</taxon>
        <taxon>Bacillati</taxon>
        <taxon>Actinomycetota</taxon>
        <taxon>Actinomycetes</taxon>
        <taxon>Geodermatophilales</taxon>
        <taxon>Geodermatophilaceae</taxon>
        <taxon>Blastococcus</taxon>
        <taxon>environmental samples</taxon>
    </lineage>
</organism>
<dbReference type="AlphaFoldDB" id="A0A6J4HIW5"/>
<feature type="compositionally biased region" description="Basic and acidic residues" evidence="1">
    <location>
        <begin position="81"/>
        <end position="102"/>
    </location>
</feature>
<evidence type="ECO:0000256" key="1">
    <source>
        <dbReference type="SAM" id="MobiDB-lite"/>
    </source>
</evidence>
<protein>
    <submittedName>
        <fullName evidence="2">Transcriptional regulator, LysR family</fullName>
    </submittedName>
</protein>
<feature type="compositionally biased region" description="Basic residues" evidence="1">
    <location>
        <begin position="12"/>
        <end position="27"/>
    </location>
</feature>